<dbReference type="Pfam" id="PF00583">
    <property type="entry name" value="Acetyltransf_1"/>
    <property type="match status" value="1"/>
</dbReference>
<feature type="domain" description="N-acetyltransferase" evidence="3">
    <location>
        <begin position="1"/>
        <end position="159"/>
    </location>
</feature>
<dbReference type="CDD" id="cd04301">
    <property type="entry name" value="NAT_SF"/>
    <property type="match status" value="1"/>
</dbReference>
<dbReference type="InterPro" id="IPR016181">
    <property type="entry name" value="Acyl_CoA_acyltransferase"/>
</dbReference>
<evidence type="ECO:0000259" key="3">
    <source>
        <dbReference type="PROSITE" id="PS51186"/>
    </source>
</evidence>
<dbReference type="Proteomes" id="UP001501004">
    <property type="component" value="Unassembled WGS sequence"/>
</dbReference>
<dbReference type="InterPro" id="IPR050832">
    <property type="entry name" value="Bact_Acetyltransf"/>
</dbReference>
<protein>
    <recommendedName>
        <fullName evidence="3">N-acetyltransferase domain-containing protein</fullName>
    </recommendedName>
</protein>
<evidence type="ECO:0000256" key="1">
    <source>
        <dbReference type="ARBA" id="ARBA00022679"/>
    </source>
</evidence>
<name>A0ABP7FPN8_9MICO</name>
<accession>A0ABP7FPN8</accession>
<dbReference type="EMBL" id="BAABAE010000003">
    <property type="protein sequence ID" value="GAA3743321.1"/>
    <property type="molecule type" value="Genomic_DNA"/>
</dbReference>
<organism evidence="4 5">
    <name type="scientific">Leifsonella bigeumensis</name>
    <dbReference type="NCBI Taxonomy" id="433643"/>
    <lineage>
        <taxon>Bacteria</taxon>
        <taxon>Bacillati</taxon>
        <taxon>Actinomycetota</taxon>
        <taxon>Actinomycetes</taxon>
        <taxon>Micrococcales</taxon>
        <taxon>Microbacteriaceae</taxon>
        <taxon>Leifsonella</taxon>
    </lineage>
</organism>
<gene>
    <name evidence="4" type="ORF">GCM10022239_18500</name>
</gene>
<dbReference type="RefSeq" id="WP_344755971.1">
    <property type="nucleotide sequence ID" value="NZ_BAABAE010000003.1"/>
</dbReference>
<dbReference type="SUPFAM" id="SSF55729">
    <property type="entry name" value="Acyl-CoA N-acyltransferases (Nat)"/>
    <property type="match status" value="1"/>
</dbReference>
<dbReference type="Gene3D" id="3.40.630.30">
    <property type="match status" value="1"/>
</dbReference>
<keyword evidence="1" id="KW-0808">Transferase</keyword>
<sequence>MIFRETLPSDPVAHRLLSDYFASRELGFTGAHGYTIVHPGDAQFAPPQGVFLVVGDVDGSGDAVGCGGIRRIEPGIDDEVWFEVKHLWVEPEGRGQGLGRKLLAELEARAIGFGATHAVLDTNASLEAAAGLYLSSGYRAIEPYNDNPNATNWYGKPLSP</sequence>
<keyword evidence="5" id="KW-1185">Reference proteome</keyword>
<dbReference type="InterPro" id="IPR000182">
    <property type="entry name" value="GNAT_dom"/>
</dbReference>
<dbReference type="PROSITE" id="PS51186">
    <property type="entry name" value="GNAT"/>
    <property type="match status" value="1"/>
</dbReference>
<dbReference type="PANTHER" id="PTHR43877">
    <property type="entry name" value="AMINOALKYLPHOSPHONATE N-ACETYLTRANSFERASE-RELATED-RELATED"/>
    <property type="match status" value="1"/>
</dbReference>
<evidence type="ECO:0000313" key="4">
    <source>
        <dbReference type="EMBL" id="GAA3743321.1"/>
    </source>
</evidence>
<proteinExistence type="predicted"/>
<dbReference type="PANTHER" id="PTHR43877:SF2">
    <property type="entry name" value="AMINOALKYLPHOSPHONATE N-ACETYLTRANSFERASE-RELATED"/>
    <property type="match status" value="1"/>
</dbReference>
<evidence type="ECO:0000256" key="2">
    <source>
        <dbReference type="ARBA" id="ARBA00023315"/>
    </source>
</evidence>
<comment type="caution">
    <text evidence="4">The sequence shown here is derived from an EMBL/GenBank/DDBJ whole genome shotgun (WGS) entry which is preliminary data.</text>
</comment>
<keyword evidence="2" id="KW-0012">Acyltransferase</keyword>
<evidence type="ECO:0000313" key="5">
    <source>
        <dbReference type="Proteomes" id="UP001501004"/>
    </source>
</evidence>
<reference evidence="5" key="1">
    <citation type="journal article" date="2019" name="Int. J. Syst. Evol. Microbiol.">
        <title>The Global Catalogue of Microorganisms (GCM) 10K type strain sequencing project: providing services to taxonomists for standard genome sequencing and annotation.</title>
        <authorList>
            <consortium name="The Broad Institute Genomics Platform"/>
            <consortium name="The Broad Institute Genome Sequencing Center for Infectious Disease"/>
            <person name="Wu L."/>
            <person name="Ma J."/>
        </authorList>
    </citation>
    <scope>NUCLEOTIDE SEQUENCE [LARGE SCALE GENOMIC DNA]</scope>
    <source>
        <strain evidence="5">JCM 16949</strain>
    </source>
</reference>